<protein>
    <submittedName>
        <fullName evidence="2">Uncharacterized protein</fullName>
    </submittedName>
</protein>
<evidence type="ECO:0000313" key="3">
    <source>
        <dbReference type="Proteomes" id="UP001056685"/>
    </source>
</evidence>
<keyword evidence="1" id="KW-0812">Transmembrane</keyword>
<evidence type="ECO:0000313" key="2">
    <source>
        <dbReference type="EMBL" id="USN14210.1"/>
    </source>
</evidence>
<organism evidence="2 3">
    <name type="scientific">Brevundimonas phage vB_BpoS-Kabachok</name>
    <dbReference type="NCBI Taxonomy" id="2948600"/>
    <lineage>
        <taxon>Viruses</taxon>
        <taxon>Duplodnaviria</taxon>
        <taxon>Heunggongvirae</taxon>
        <taxon>Uroviricota</taxon>
        <taxon>Caudoviricetes</taxon>
        <taxon>Jeanschmidtviridae</taxon>
        <taxon>Marchewkavirus</taxon>
        <taxon>Marchewkavirus kabachok</taxon>
    </lineage>
</organism>
<evidence type="ECO:0000256" key="1">
    <source>
        <dbReference type="SAM" id="Phobius"/>
    </source>
</evidence>
<proteinExistence type="predicted"/>
<dbReference type="Proteomes" id="UP001056685">
    <property type="component" value="Segment"/>
</dbReference>
<name>A0A9E7MQD3_9CAUD</name>
<keyword evidence="1" id="KW-1133">Transmembrane helix</keyword>
<dbReference type="EMBL" id="ON529852">
    <property type="protein sequence ID" value="USN14210.1"/>
    <property type="molecule type" value="Genomic_DNA"/>
</dbReference>
<accession>A0A9E7MQD3</accession>
<gene>
    <name evidence="2" type="ORF">KABACHOK_03770</name>
</gene>
<sequence>MSSDTPLNKPVKPTPHQPAADAAGFRALTSLLLLVTSGLTLFFTIGHALAPGLIGAPSAGLLRVTMLAAIGWFVFNAAWALINHAAAVRTRGMFEGYTLVAAHILTTMAAYAQAQANAACAAQDQIHAMVRATEASERPAPEGTVAYMTDFLKERLDALKNPTPSGDA</sequence>
<reference evidence="2" key="1">
    <citation type="submission" date="2022-05" db="EMBL/GenBank/DDBJ databases">
        <authorList>
            <person name="Friedrich I."/>
            <person name="Poehlein A."/>
            <person name="Schneider D."/>
            <person name="Hertel R."/>
            <person name="Daniel R."/>
        </authorList>
    </citation>
    <scope>NUCLEOTIDE SEQUENCE</scope>
</reference>
<feature type="transmembrane region" description="Helical" evidence="1">
    <location>
        <begin position="60"/>
        <end position="82"/>
    </location>
</feature>
<feature type="transmembrane region" description="Helical" evidence="1">
    <location>
        <begin position="31"/>
        <end position="54"/>
    </location>
</feature>
<keyword evidence="3" id="KW-1185">Reference proteome</keyword>
<keyword evidence="1" id="KW-0472">Membrane</keyword>